<dbReference type="Proteomes" id="UP000232229">
    <property type="component" value="Chromosome"/>
</dbReference>
<evidence type="ECO:0000313" key="2">
    <source>
        <dbReference type="EMBL" id="ASZ09121.1"/>
    </source>
</evidence>
<accession>A0A249SNR3</accession>
<feature type="transmembrane region" description="Helical" evidence="1">
    <location>
        <begin position="6"/>
        <end position="27"/>
    </location>
</feature>
<protein>
    <recommendedName>
        <fullName evidence="4">DUF5673 domain-containing protein</fullName>
    </recommendedName>
</protein>
<evidence type="ECO:0000313" key="3">
    <source>
        <dbReference type="Proteomes" id="UP000232229"/>
    </source>
</evidence>
<gene>
    <name evidence="2" type="ORF">CK556_01965</name>
</gene>
<proteinExistence type="predicted"/>
<dbReference type="AlphaFoldDB" id="A0A249SNR3"/>
<keyword evidence="1" id="KW-0472">Membrane</keyword>
<name>A0A249SNR3_9MOLU</name>
<evidence type="ECO:0008006" key="4">
    <source>
        <dbReference type="Google" id="ProtNLM"/>
    </source>
</evidence>
<dbReference type="KEGG" id="mchc:CK556_01965"/>
<feature type="transmembrane region" description="Helical" evidence="1">
    <location>
        <begin position="48"/>
        <end position="75"/>
    </location>
</feature>
<evidence type="ECO:0000256" key="1">
    <source>
        <dbReference type="SAM" id="Phobius"/>
    </source>
</evidence>
<organism evidence="2 3">
    <name type="scientific">Mesoplasma chauliocola</name>
    <dbReference type="NCBI Taxonomy" id="216427"/>
    <lineage>
        <taxon>Bacteria</taxon>
        <taxon>Bacillati</taxon>
        <taxon>Mycoplasmatota</taxon>
        <taxon>Mollicutes</taxon>
        <taxon>Entomoplasmatales</taxon>
        <taxon>Entomoplasmataceae</taxon>
        <taxon>Mesoplasma</taxon>
    </lineage>
</organism>
<feature type="transmembrane region" description="Helical" evidence="1">
    <location>
        <begin position="81"/>
        <end position="102"/>
    </location>
</feature>
<keyword evidence="3" id="KW-1185">Reference proteome</keyword>
<dbReference type="RefSeq" id="WP_027875378.1">
    <property type="nucleotide sequence ID" value="NZ_CP023173.1"/>
</dbReference>
<keyword evidence="1" id="KW-1133">Transmembrane helix</keyword>
<reference evidence="2 3" key="1">
    <citation type="submission" date="2017-08" db="EMBL/GenBank/DDBJ databases">
        <title>Complete Genome Sequence of Mesoplasma chauliocola.</title>
        <authorList>
            <person name="Knight T.F.Jr."/>
            <person name="Citino T."/>
        </authorList>
    </citation>
    <scope>NUCLEOTIDE SEQUENCE [LARGE SCALE GENOMIC DNA]</scope>
    <source>
        <strain evidence="2 3">CHPA-2</strain>
    </source>
</reference>
<dbReference type="EMBL" id="CP023173">
    <property type="protein sequence ID" value="ASZ09121.1"/>
    <property type="molecule type" value="Genomic_DNA"/>
</dbReference>
<keyword evidence="1" id="KW-0812">Transmembrane</keyword>
<sequence length="178" mass="21535">MKVIIFPLIVSFILIIYSTFIFIKDLLKINKIIKLIKQENKYFKNVKLFWMIICYLIILSIISLLFFALTIFYFINQSDNLMVFQTIVDVIYMLLLLIWITYIQKKIKSVYLVVKNSKLLIWDKVFDFKEIISIKNDSKRKNIIFKVQEEAGYEFVKVTYHWELKDFLKNLDLKTEFI</sequence>
<dbReference type="STRING" id="1336232.GCA_000518825_00384"/>